<protein>
    <submittedName>
        <fullName evidence="1">Uncharacterized protein</fullName>
    </submittedName>
</protein>
<dbReference type="Proteomes" id="UP000215914">
    <property type="component" value="Unassembled WGS sequence"/>
</dbReference>
<evidence type="ECO:0000313" key="1">
    <source>
        <dbReference type="EMBL" id="KAF5820065.1"/>
    </source>
</evidence>
<gene>
    <name evidence="1" type="ORF">HanXRQr2_Chr02g0084621</name>
</gene>
<reference evidence="1" key="1">
    <citation type="journal article" date="2017" name="Nature">
        <title>The sunflower genome provides insights into oil metabolism, flowering and Asterid evolution.</title>
        <authorList>
            <person name="Badouin H."/>
            <person name="Gouzy J."/>
            <person name="Grassa C.J."/>
            <person name="Murat F."/>
            <person name="Staton S.E."/>
            <person name="Cottret L."/>
            <person name="Lelandais-Briere C."/>
            <person name="Owens G.L."/>
            <person name="Carrere S."/>
            <person name="Mayjonade B."/>
            <person name="Legrand L."/>
            <person name="Gill N."/>
            <person name="Kane N.C."/>
            <person name="Bowers J.E."/>
            <person name="Hubner S."/>
            <person name="Bellec A."/>
            <person name="Berard A."/>
            <person name="Berges H."/>
            <person name="Blanchet N."/>
            <person name="Boniface M.C."/>
            <person name="Brunel D."/>
            <person name="Catrice O."/>
            <person name="Chaidir N."/>
            <person name="Claudel C."/>
            <person name="Donnadieu C."/>
            <person name="Faraut T."/>
            <person name="Fievet G."/>
            <person name="Helmstetter N."/>
            <person name="King M."/>
            <person name="Knapp S.J."/>
            <person name="Lai Z."/>
            <person name="Le Paslier M.C."/>
            <person name="Lippi Y."/>
            <person name="Lorenzon L."/>
            <person name="Mandel J.R."/>
            <person name="Marage G."/>
            <person name="Marchand G."/>
            <person name="Marquand E."/>
            <person name="Bret-Mestries E."/>
            <person name="Morien E."/>
            <person name="Nambeesan S."/>
            <person name="Nguyen T."/>
            <person name="Pegot-Espagnet P."/>
            <person name="Pouilly N."/>
            <person name="Raftis F."/>
            <person name="Sallet E."/>
            <person name="Schiex T."/>
            <person name="Thomas J."/>
            <person name="Vandecasteele C."/>
            <person name="Vares D."/>
            <person name="Vear F."/>
            <person name="Vautrin S."/>
            <person name="Crespi M."/>
            <person name="Mangin B."/>
            <person name="Burke J.M."/>
            <person name="Salse J."/>
            <person name="Munos S."/>
            <person name="Vincourt P."/>
            <person name="Rieseberg L.H."/>
            <person name="Langlade N.B."/>
        </authorList>
    </citation>
    <scope>NUCLEOTIDE SEQUENCE</scope>
    <source>
        <tissue evidence="1">Leaves</tissue>
    </source>
</reference>
<comment type="caution">
    <text evidence="1">The sequence shown here is derived from an EMBL/GenBank/DDBJ whole genome shotgun (WGS) entry which is preliminary data.</text>
</comment>
<proteinExistence type="predicted"/>
<accession>A0A9K3JRK5</accession>
<evidence type="ECO:0000313" key="2">
    <source>
        <dbReference type="Proteomes" id="UP000215914"/>
    </source>
</evidence>
<dbReference type="Gramene" id="mRNA:HanXRQr2_Chr02g0084621">
    <property type="protein sequence ID" value="CDS:HanXRQr2_Chr02g0084621.1"/>
    <property type="gene ID" value="HanXRQr2_Chr02g0084621"/>
</dbReference>
<keyword evidence="2" id="KW-1185">Reference proteome</keyword>
<dbReference type="EMBL" id="MNCJ02000317">
    <property type="protein sequence ID" value="KAF5820065.1"/>
    <property type="molecule type" value="Genomic_DNA"/>
</dbReference>
<name>A0A9K3JRK5_HELAN</name>
<organism evidence="1 2">
    <name type="scientific">Helianthus annuus</name>
    <name type="common">Common sunflower</name>
    <dbReference type="NCBI Taxonomy" id="4232"/>
    <lineage>
        <taxon>Eukaryota</taxon>
        <taxon>Viridiplantae</taxon>
        <taxon>Streptophyta</taxon>
        <taxon>Embryophyta</taxon>
        <taxon>Tracheophyta</taxon>
        <taxon>Spermatophyta</taxon>
        <taxon>Magnoliopsida</taxon>
        <taxon>eudicotyledons</taxon>
        <taxon>Gunneridae</taxon>
        <taxon>Pentapetalae</taxon>
        <taxon>asterids</taxon>
        <taxon>campanulids</taxon>
        <taxon>Asterales</taxon>
        <taxon>Asteraceae</taxon>
        <taxon>Asteroideae</taxon>
        <taxon>Heliantheae alliance</taxon>
        <taxon>Heliantheae</taxon>
        <taxon>Helianthus</taxon>
    </lineage>
</organism>
<reference evidence="1" key="2">
    <citation type="submission" date="2020-06" db="EMBL/GenBank/DDBJ databases">
        <title>Helianthus annuus Genome sequencing and assembly Release 2.</title>
        <authorList>
            <person name="Gouzy J."/>
            <person name="Langlade N."/>
            <person name="Munos S."/>
        </authorList>
    </citation>
    <scope>NUCLEOTIDE SEQUENCE</scope>
    <source>
        <tissue evidence="1">Leaves</tissue>
    </source>
</reference>
<sequence length="63" mass="7424">MLPVLFFKYTQPTYLAFRLSYAFFICFCVKSKPNFSLRTFPNLFHESLCKLKPFLPTVCISSM</sequence>
<dbReference type="AlphaFoldDB" id="A0A9K3JRK5"/>